<evidence type="ECO:0000256" key="1">
    <source>
        <dbReference type="ARBA" id="ARBA00010641"/>
    </source>
</evidence>
<sequence length="183" mass="21011">MAAGLRRFEKDDAATLVMPPRELFQAYAGFVWRTLKYQSVAERDLDDLSQEVFLIIFKKLPEFEPHGSLRSWIYGISIRVAAGYRKRARHRMEVLVDETPEFRTDPSAPNEADRLSDKRQFTALIARLDEEKRAVFVLHTIENLPMAEVAEIVGVPLKTAHSRLATARKQLLEMLSKSNRSVK</sequence>
<dbReference type="NCBIfam" id="TIGR02937">
    <property type="entry name" value="sigma70-ECF"/>
    <property type="match status" value="1"/>
</dbReference>
<dbReference type="STRING" id="1391654.AKJ09_04100"/>
<evidence type="ECO:0000259" key="6">
    <source>
        <dbReference type="Pfam" id="PF04542"/>
    </source>
</evidence>
<dbReference type="Gene3D" id="1.10.10.10">
    <property type="entry name" value="Winged helix-like DNA-binding domain superfamily/Winged helix DNA-binding domain"/>
    <property type="match status" value="1"/>
</dbReference>
<dbReference type="Pfam" id="PF04542">
    <property type="entry name" value="Sigma70_r2"/>
    <property type="match status" value="1"/>
</dbReference>
<evidence type="ECO:0000313" key="8">
    <source>
        <dbReference type="EMBL" id="AKU97436.1"/>
    </source>
</evidence>
<evidence type="ECO:0000256" key="3">
    <source>
        <dbReference type="ARBA" id="ARBA00023082"/>
    </source>
</evidence>
<keyword evidence="4" id="KW-0238">DNA-binding</keyword>
<dbReference type="InterPro" id="IPR013325">
    <property type="entry name" value="RNA_pol_sigma_r2"/>
</dbReference>
<evidence type="ECO:0000256" key="2">
    <source>
        <dbReference type="ARBA" id="ARBA00023015"/>
    </source>
</evidence>
<dbReference type="GO" id="GO:0006352">
    <property type="term" value="P:DNA-templated transcription initiation"/>
    <property type="evidence" value="ECO:0007669"/>
    <property type="project" value="InterPro"/>
</dbReference>
<keyword evidence="5" id="KW-0804">Transcription</keyword>
<dbReference type="SUPFAM" id="SSF88946">
    <property type="entry name" value="Sigma2 domain of RNA polymerase sigma factors"/>
    <property type="match status" value="1"/>
</dbReference>
<dbReference type="GO" id="GO:0016987">
    <property type="term" value="F:sigma factor activity"/>
    <property type="evidence" value="ECO:0007669"/>
    <property type="project" value="UniProtKB-KW"/>
</dbReference>
<dbReference type="GO" id="GO:0003677">
    <property type="term" value="F:DNA binding"/>
    <property type="evidence" value="ECO:0007669"/>
    <property type="project" value="UniProtKB-KW"/>
</dbReference>
<dbReference type="InterPro" id="IPR007627">
    <property type="entry name" value="RNA_pol_sigma70_r2"/>
</dbReference>
<dbReference type="Proteomes" id="UP000064967">
    <property type="component" value="Chromosome"/>
</dbReference>
<dbReference type="InterPro" id="IPR036388">
    <property type="entry name" value="WH-like_DNA-bd_sf"/>
</dbReference>
<dbReference type="Gene3D" id="1.10.1740.10">
    <property type="match status" value="1"/>
</dbReference>
<dbReference type="InterPro" id="IPR039425">
    <property type="entry name" value="RNA_pol_sigma-70-like"/>
</dbReference>
<dbReference type="PANTHER" id="PTHR43133:SF8">
    <property type="entry name" value="RNA POLYMERASE SIGMA FACTOR HI_1459-RELATED"/>
    <property type="match status" value="1"/>
</dbReference>
<keyword evidence="2" id="KW-0805">Transcription regulation</keyword>
<reference evidence="8 9" key="1">
    <citation type="submission" date="2015-08" db="EMBL/GenBank/DDBJ databases">
        <authorList>
            <person name="Babu N.S."/>
            <person name="Beckwith C.J."/>
            <person name="Beseler K.G."/>
            <person name="Brison A."/>
            <person name="Carone J.V."/>
            <person name="Caskin T.P."/>
            <person name="Diamond M."/>
            <person name="Durham M.E."/>
            <person name="Foxe J.M."/>
            <person name="Go M."/>
            <person name="Henderson B.A."/>
            <person name="Jones I.B."/>
            <person name="McGettigan J.A."/>
            <person name="Micheletti S.J."/>
            <person name="Nasrallah M.E."/>
            <person name="Ortiz D."/>
            <person name="Piller C.R."/>
            <person name="Privatt S.R."/>
            <person name="Schneider S.L."/>
            <person name="Sharp S."/>
            <person name="Smith T.C."/>
            <person name="Stanton J.D."/>
            <person name="Ullery H.E."/>
            <person name="Wilson R.J."/>
            <person name="Serrano M.G."/>
            <person name="Buck G."/>
            <person name="Lee V."/>
            <person name="Wang Y."/>
            <person name="Carvalho R."/>
            <person name="Voegtly L."/>
            <person name="Shi R."/>
            <person name="Duckworth R."/>
            <person name="Johnson A."/>
            <person name="Loviza R."/>
            <person name="Walstead R."/>
            <person name="Shah Z."/>
            <person name="Kiflezghi M."/>
            <person name="Wade K."/>
            <person name="Ball S.L."/>
            <person name="Bradley K.W."/>
            <person name="Asai D.J."/>
            <person name="Bowman C.A."/>
            <person name="Russell D.A."/>
            <person name="Pope W.H."/>
            <person name="Jacobs-Sera D."/>
            <person name="Hendrix R.W."/>
            <person name="Hatfull G.F."/>
        </authorList>
    </citation>
    <scope>NUCLEOTIDE SEQUENCE [LARGE SCALE GENOMIC DNA]</scope>
    <source>
        <strain evidence="8 9">DSM 27648</strain>
    </source>
</reference>
<keyword evidence="3" id="KW-0731">Sigma factor</keyword>
<dbReference type="InterPro" id="IPR013249">
    <property type="entry name" value="RNA_pol_sigma70_r4_t2"/>
</dbReference>
<evidence type="ECO:0000256" key="4">
    <source>
        <dbReference type="ARBA" id="ARBA00023125"/>
    </source>
</evidence>
<feature type="domain" description="RNA polymerase sigma factor 70 region 4 type 2" evidence="7">
    <location>
        <begin position="119"/>
        <end position="171"/>
    </location>
</feature>
<dbReference type="AlphaFoldDB" id="A0A0K1PVN2"/>
<dbReference type="SUPFAM" id="SSF88659">
    <property type="entry name" value="Sigma3 and sigma4 domains of RNA polymerase sigma factors"/>
    <property type="match status" value="1"/>
</dbReference>
<proteinExistence type="inferred from homology"/>
<dbReference type="PANTHER" id="PTHR43133">
    <property type="entry name" value="RNA POLYMERASE ECF-TYPE SIGMA FACTO"/>
    <property type="match status" value="1"/>
</dbReference>
<feature type="domain" description="RNA polymerase sigma-70 region 2" evidence="6">
    <location>
        <begin position="23"/>
        <end position="89"/>
    </location>
</feature>
<dbReference type="Pfam" id="PF08281">
    <property type="entry name" value="Sigma70_r4_2"/>
    <property type="match status" value="1"/>
</dbReference>
<dbReference type="CDD" id="cd06171">
    <property type="entry name" value="Sigma70_r4"/>
    <property type="match status" value="1"/>
</dbReference>
<evidence type="ECO:0000313" key="9">
    <source>
        <dbReference type="Proteomes" id="UP000064967"/>
    </source>
</evidence>
<dbReference type="InterPro" id="IPR013324">
    <property type="entry name" value="RNA_pol_sigma_r3/r4-like"/>
</dbReference>
<dbReference type="KEGG" id="llu:AKJ09_04100"/>
<dbReference type="EMBL" id="CP012333">
    <property type="protein sequence ID" value="AKU97436.1"/>
    <property type="molecule type" value="Genomic_DNA"/>
</dbReference>
<evidence type="ECO:0000259" key="7">
    <source>
        <dbReference type="Pfam" id="PF08281"/>
    </source>
</evidence>
<accession>A0A0K1PVN2</accession>
<protein>
    <submittedName>
        <fullName evidence="8">RNA polymerase sigma factor RpoE</fullName>
    </submittedName>
</protein>
<dbReference type="InterPro" id="IPR014284">
    <property type="entry name" value="RNA_pol_sigma-70_dom"/>
</dbReference>
<keyword evidence="9" id="KW-1185">Reference proteome</keyword>
<name>A0A0K1PVN2_9BACT</name>
<comment type="similarity">
    <text evidence="1">Belongs to the sigma-70 factor family. ECF subfamily.</text>
</comment>
<evidence type="ECO:0000256" key="5">
    <source>
        <dbReference type="ARBA" id="ARBA00023163"/>
    </source>
</evidence>
<gene>
    <name evidence="8" type="ORF">AKJ09_04100</name>
</gene>
<organism evidence="8 9">
    <name type="scientific">Labilithrix luteola</name>
    <dbReference type="NCBI Taxonomy" id="1391654"/>
    <lineage>
        <taxon>Bacteria</taxon>
        <taxon>Pseudomonadati</taxon>
        <taxon>Myxococcota</taxon>
        <taxon>Polyangia</taxon>
        <taxon>Polyangiales</taxon>
        <taxon>Labilitrichaceae</taxon>
        <taxon>Labilithrix</taxon>
    </lineage>
</organism>